<dbReference type="GO" id="GO:1902410">
    <property type="term" value="P:mitotic cytokinetic process"/>
    <property type="evidence" value="ECO:0007669"/>
    <property type="project" value="TreeGrafter"/>
</dbReference>
<gene>
    <name evidence="3" type="ORF">KPH14_009281</name>
</gene>
<protein>
    <recommendedName>
        <fullName evidence="5">Centrobin</fullName>
    </recommendedName>
</protein>
<dbReference type="EMBL" id="JAIFRP010000030">
    <property type="protein sequence ID" value="KAK2583272.1"/>
    <property type="molecule type" value="Genomic_DNA"/>
</dbReference>
<dbReference type="GO" id="GO:0005814">
    <property type="term" value="C:centriole"/>
    <property type="evidence" value="ECO:0007669"/>
    <property type="project" value="TreeGrafter"/>
</dbReference>
<dbReference type="AlphaFoldDB" id="A0AAD9RP33"/>
<reference evidence="3" key="2">
    <citation type="journal article" date="2023" name="Commun. Biol.">
        <title>Intrasexual cuticular hydrocarbon dimorphism in a wasp sheds light on hydrocarbon biosynthesis genes in Hymenoptera.</title>
        <authorList>
            <person name="Moris V.C."/>
            <person name="Podsiadlowski L."/>
            <person name="Martin S."/>
            <person name="Oeyen J.P."/>
            <person name="Donath A."/>
            <person name="Petersen M."/>
            <person name="Wilbrandt J."/>
            <person name="Misof B."/>
            <person name="Liedtke D."/>
            <person name="Thamm M."/>
            <person name="Scheiner R."/>
            <person name="Schmitt T."/>
            <person name="Niehuis O."/>
        </authorList>
    </citation>
    <scope>NUCLEOTIDE SEQUENCE</scope>
    <source>
        <strain evidence="3">GBR_01_08_01A</strain>
    </source>
</reference>
<keyword evidence="4" id="KW-1185">Reference proteome</keyword>
<organism evidence="3 4">
    <name type="scientific">Odynerus spinipes</name>
    <dbReference type="NCBI Taxonomy" id="1348599"/>
    <lineage>
        <taxon>Eukaryota</taxon>
        <taxon>Metazoa</taxon>
        <taxon>Ecdysozoa</taxon>
        <taxon>Arthropoda</taxon>
        <taxon>Hexapoda</taxon>
        <taxon>Insecta</taxon>
        <taxon>Pterygota</taxon>
        <taxon>Neoptera</taxon>
        <taxon>Endopterygota</taxon>
        <taxon>Hymenoptera</taxon>
        <taxon>Apocrita</taxon>
        <taxon>Aculeata</taxon>
        <taxon>Vespoidea</taxon>
        <taxon>Vespidae</taxon>
        <taxon>Eumeninae</taxon>
        <taxon>Odynerus</taxon>
    </lineage>
</organism>
<name>A0AAD9RP33_9HYME</name>
<dbReference type="PANTHER" id="PTHR34439:SF1">
    <property type="entry name" value="CENTROBIN"/>
    <property type="match status" value="1"/>
</dbReference>
<comment type="caution">
    <text evidence="3">The sequence shown here is derived from an EMBL/GenBank/DDBJ whole genome shotgun (WGS) entry which is preliminary data.</text>
</comment>
<dbReference type="Proteomes" id="UP001258017">
    <property type="component" value="Unassembled WGS sequence"/>
</dbReference>
<feature type="compositionally biased region" description="Low complexity" evidence="2">
    <location>
        <begin position="110"/>
        <end position="131"/>
    </location>
</feature>
<dbReference type="GO" id="GO:1902017">
    <property type="term" value="P:regulation of cilium assembly"/>
    <property type="evidence" value="ECO:0007669"/>
    <property type="project" value="InterPro"/>
</dbReference>
<feature type="coiled-coil region" evidence="1">
    <location>
        <begin position="499"/>
        <end position="765"/>
    </location>
</feature>
<feature type="compositionally biased region" description="Polar residues" evidence="2">
    <location>
        <begin position="132"/>
        <end position="144"/>
    </location>
</feature>
<dbReference type="Gene3D" id="1.20.5.1700">
    <property type="match status" value="1"/>
</dbReference>
<feature type="coiled-coil region" evidence="1">
    <location>
        <begin position="805"/>
        <end position="832"/>
    </location>
</feature>
<evidence type="ECO:0000313" key="4">
    <source>
        <dbReference type="Proteomes" id="UP001258017"/>
    </source>
</evidence>
<dbReference type="PANTHER" id="PTHR34439">
    <property type="entry name" value="CENTROBIN"/>
    <property type="match status" value="1"/>
</dbReference>
<evidence type="ECO:0000256" key="1">
    <source>
        <dbReference type="SAM" id="Coils"/>
    </source>
</evidence>
<dbReference type="InterPro" id="IPR038923">
    <property type="entry name" value="Centrobin"/>
</dbReference>
<accession>A0AAD9RP33</accession>
<evidence type="ECO:0000313" key="3">
    <source>
        <dbReference type="EMBL" id="KAK2583272.1"/>
    </source>
</evidence>
<dbReference type="GO" id="GO:0005813">
    <property type="term" value="C:centrosome"/>
    <property type="evidence" value="ECO:0007669"/>
    <property type="project" value="TreeGrafter"/>
</dbReference>
<dbReference type="GO" id="GO:0051299">
    <property type="term" value="P:centrosome separation"/>
    <property type="evidence" value="ECO:0007669"/>
    <property type="project" value="TreeGrafter"/>
</dbReference>
<sequence>MSDSDDTDVLLLIPPDLFLVPSSSDSDISTASCEKVDRSSGRGGVISEIVGHMQFLENRISAIESKDNSLDVSMLTNSLDSQIQDTTRFSYRQTLPRSKFSVSQPSSLQTSPIKPRKSSSTPSTPTKYVSSNRTNSKQNDMRSNYCISETNNTNTVNTNTCNYKKHEVLKSRSDSLMVPSVFCYPGTPHVAGTSAIRESRAVSNDNHNSNNMYSKTCNKSYLVPSTSNLLSATIGQRIVDCKKVENMEISEVDELIQEMEATELELSKRINGATSYQCSQKNMQVNQDPDENETIPTISKSQGAHVYTEVSSINHSSGLFHLDETSKMISEFKRWEEGVRQAVTEKTRNIQHMDNKATNNIEQMHGMKMSDFTIPVSELSQSRSKRNETGGTNTKDLQENIESTEVIHNSNGQNKFTIVPTEGLETKSEHLSNICTNPLHTNSLHDIVKDKCEAPLLRDSIHVFTSAEPPLRSQKLLSLSDFWDTNTNKPQAEMFRIKLEEEKFRREHCEILIQELQKRLLEHQEKLAVAVRVDYEKNVLISQFNNAWSKLKQRVQVLEKEHEDLEKNLKNVNEKHQSEINEFQSQIKRCEGELSKALDLAAGYKEKSDSLMKEKLDLLKIHADELENSKILVQEAEKRYQQMKEEYNKLLETHQQTEGTLKNVQQELNRERLRGSEIKNEMGVIHKALDTCEAELTVLRQEKENLQLRLKEEMNRSNILEQKNVFLLNSLDDAKKAERLAKDEKKSLEEQQVKMRSELQEVYQKQLDEVVKTKLQEFQTQLDSAELEFIEELKSRQQVIAECAARKIKEVIDKHRLEINLLEEKHKEEKRLFELQLAQAVQKSSLLEMHLNSQRATKSQLAEQLHSVMQNQWQQALHIISGGNIENLSPLERITAEKFFEAKIPKESMSNGQIKISQEPSTLPTSSRMQIFQNDHNYNENLGSTLLASRKDSKEDLRKYMKLIADMQEPKEGYTNLEERNPSPPVCREVPRKHYTKKELSIMNEDSILWQVTSEGSAHDCSEYIPVPQKLNVKTEQQKNKPPWK</sequence>
<feature type="compositionally biased region" description="Polar residues" evidence="2">
    <location>
        <begin position="96"/>
        <end position="109"/>
    </location>
</feature>
<evidence type="ECO:0008006" key="5">
    <source>
        <dbReference type="Google" id="ProtNLM"/>
    </source>
</evidence>
<reference evidence="3" key="1">
    <citation type="submission" date="2021-08" db="EMBL/GenBank/DDBJ databases">
        <authorList>
            <person name="Misof B."/>
            <person name="Oliver O."/>
            <person name="Podsiadlowski L."/>
            <person name="Donath A."/>
            <person name="Peters R."/>
            <person name="Mayer C."/>
            <person name="Rust J."/>
            <person name="Gunkel S."/>
            <person name="Lesny P."/>
            <person name="Martin S."/>
            <person name="Oeyen J.P."/>
            <person name="Petersen M."/>
            <person name="Panagiotis P."/>
            <person name="Wilbrandt J."/>
            <person name="Tanja T."/>
        </authorList>
    </citation>
    <scope>NUCLEOTIDE SEQUENCE</scope>
    <source>
        <strain evidence="3">GBR_01_08_01A</strain>
        <tissue evidence="3">Thorax + abdomen</tissue>
    </source>
</reference>
<dbReference type="GO" id="GO:0007099">
    <property type="term" value="P:centriole replication"/>
    <property type="evidence" value="ECO:0007669"/>
    <property type="project" value="InterPro"/>
</dbReference>
<keyword evidence="1" id="KW-0175">Coiled coil</keyword>
<feature type="region of interest" description="Disordered" evidence="2">
    <location>
        <begin position="96"/>
        <end position="144"/>
    </location>
</feature>
<proteinExistence type="predicted"/>
<evidence type="ECO:0000256" key="2">
    <source>
        <dbReference type="SAM" id="MobiDB-lite"/>
    </source>
</evidence>